<dbReference type="PANTHER" id="PTHR21660:SF1">
    <property type="entry name" value="ACYL-COENZYME A THIOESTERASE 13"/>
    <property type="match status" value="1"/>
</dbReference>
<dbReference type="InterPro" id="IPR029069">
    <property type="entry name" value="HotDog_dom_sf"/>
</dbReference>
<evidence type="ECO:0000256" key="2">
    <source>
        <dbReference type="ARBA" id="ARBA00022801"/>
    </source>
</evidence>
<dbReference type="InParanoid" id="A0A3N4LJZ3"/>
<accession>A0A3N4LJZ3</accession>
<dbReference type="NCBIfam" id="TIGR00369">
    <property type="entry name" value="unchar_dom_1"/>
    <property type="match status" value="1"/>
</dbReference>
<feature type="region of interest" description="Disordered" evidence="3">
    <location>
        <begin position="1"/>
        <end position="25"/>
    </location>
</feature>
<proteinExistence type="inferred from homology"/>
<name>A0A3N4LJZ3_9PEZI</name>
<dbReference type="Proteomes" id="UP000267821">
    <property type="component" value="Unassembled WGS sequence"/>
</dbReference>
<keyword evidence="6" id="KW-1185">Reference proteome</keyword>
<dbReference type="InterPro" id="IPR003736">
    <property type="entry name" value="PAAI_dom"/>
</dbReference>
<dbReference type="GO" id="GO:0047617">
    <property type="term" value="F:fatty acyl-CoA hydrolase activity"/>
    <property type="evidence" value="ECO:0007669"/>
    <property type="project" value="InterPro"/>
</dbReference>
<dbReference type="OrthoDB" id="2831072at2759"/>
<dbReference type="PANTHER" id="PTHR21660">
    <property type="entry name" value="THIOESTERASE SUPERFAMILY MEMBER-RELATED"/>
    <property type="match status" value="1"/>
</dbReference>
<dbReference type="STRING" id="1051890.A0A3N4LJZ3"/>
<feature type="domain" description="Thioesterase" evidence="4">
    <location>
        <begin position="90"/>
        <end position="168"/>
    </location>
</feature>
<gene>
    <name evidence="5" type="ORF">L211DRAFT_840334</name>
</gene>
<sequence>MTPKPTSSGPIGSQGKPIPGIPSTDDTLTPFEKVQAFLNNIGPPQNQGFESEILKANLTLVSATVTPTPSGPTSICVFSLLVTPSLCNRMGNLHGGATALIVDVTTTLALAPIARPGFWQYAGVSRTLSVTYLRPAPMGRRVRVVAEVVQAGRTICTLKARVEDEETGRLLSVAEHGKMMIDPPVEEGKEKAKL</sequence>
<evidence type="ECO:0000256" key="3">
    <source>
        <dbReference type="SAM" id="MobiDB-lite"/>
    </source>
</evidence>
<evidence type="ECO:0000259" key="4">
    <source>
        <dbReference type="Pfam" id="PF03061"/>
    </source>
</evidence>
<dbReference type="CDD" id="cd03443">
    <property type="entry name" value="PaaI_thioesterase"/>
    <property type="match status" value="1"/>
</dbReference>
<protein>
    <submittedName>
        <fullName evidence="5">Thioesterase/thiol ester dehydrase-isomerase</fullName>
    </submittedName>
</protein>
<dbReference type="EMBL" id="ML121557">
    <property type="protein sequence ID" value="RPB21722.1"/>
    <property type="molecule type" value="Genomic_DNA"/>
</dbReference>
<evidence type="ECO:0000313" key="5">
    <source>
        <dbReference type="EMBL" id="RPB21722.1"/>
    </source>
</evidence>
<dbReference type="Pfam" id="PF03061">
    <property type="entry name" value="4HBT"/>
    <property type="match status" value="1"/>
</dbReference>
<dbReference type="InterPro" id="IPR039298">
    <property type="entry name" value="ACOT13"/>
</dbReference>
<comment type="similarity">
    <text evidence="1">Belongs to the thioesterase PaaI family.</text>
</comment>
<dbReference type="InterPro" id="IPR006683">
    <property type="entry name" value="Thioestr_dom"/>
</dbReference>
<evidence type="ECO:0000256" key="1">
    <source>
        <dbReference type="ARBA" id="ARBA00008324"/>
    </source>
</evidence>
<keyword evidence="5" id="KW-0413">Isomerase</keyword>
<dbReference type="GO" id="GO:0016853">
    <property type="term" value="F:isomerase activity"/>
    <property type="evidence" value="ECO:0007669"/>
    <property type="project" value="UniProtKB-KW"/>
</dbReference>
<dbReference type="AlphaFoldDB" id="A0A3N4LJZ3"/>
<feature type="compositionally biased region" description="Polar residues" evidence="3">
    <location>
        <begin position="1"/>
        <end position="11"/>
    </location>
</feature>
<evidence type="ECO:0000313" key="6">
    <source>
        <dbReference type="Proteomes" id="UP000267821"/>
    </source>
</evidence>
<reference evidence="5 6" key="1">
    <citation type="journal article" date="2018" name="Nat. Ecol. Evol.">
        <title>Pezizomycetes genomes reveal the molecular basis of ectomycorrhizal truffle lifestyle.</title>
        <authorList>
            <person name="Murat C."/>
            <person name="Payen T."/>
            <person name="Noel B."/>
            <person name="Kuo A."/>
            <person name="Morin E."/>
            <person name="Chen J."/>
            <person name="Kohler A."/>
            <person name="Krizsan K."/>
            <person name="Balestrini R."/>
            <person name="Da Silva C."/>
            <person name="Montanini B."/>
            <person name="Hainaut M."/>
            <person name="Levati E."/>
            <person name="Barry K.W."/>
            <person name="Belfiori B."/>
            <person name="Cichocki N."/>
            <person name="Clum A."/>
            <person name="Dockter R.B."/>
            <person name="Fauchery L."/>
            <person name="Guy J."/>
            <person name="Iotti M."/>
            <person name="Le Tacon F."/>
            <person name="Lindquist E.A."/>
            <person name="Lipzen A."/>
            <person name="Malagnac F."/>
            <person name="Mello A."/>
            <person name="Molinier V."/>
            <person name="Miyauchi S."/>
            <person name="Poulain J."/>
            <person name="Riccioni C."/>
            <person name="Rubini A."/>
            <person name="Sitrit Y."/>
            <person name="Splivallo R."/>
            <person name="Traeger S."/>
            <person name="Wang M."/>
            <person name="Zifcakova L."/>
            <person name="Wipf D."/>
            <person name="Zambonelli A."/>
            <person name="Paolocci F."/>
            <person name="Nowrousian M."/>
            <person name="Ottonello S."/>
            <person name="Baldrian P."/>
            <person name="Spatafora J.W."/>
            <person name="Henrissat B."/>
            <person name="Nagy L.G."/>
            <person name="Aury J.M."/>
            <person name="Wincker P."/>
            <person name="Grigoriev I.V."/>
            <person name="Bonfante P."/>
            <person name="Martin F.M."/>
        </authorList>
    </citation>
    <scope>NUCLEOTIDE SEQUENCE [LARGE SCALE GENOMIC DNA]</scope>
    <source>
        <strain evidence="5 6">ATCC MYA-4762</strain>
    </source>
</reference>
<dbReference type="SUPFAM" id="SSF54637">
    <property type="entry name" value="Thioesterase/thiol ester dehydrase-isomerase"/>
    <property type="match status" value="1"/>
</dbReference>
<organism evidence="5 6">
    <name type="scientific">Terfezia boudieri ATCC MYA-4762</name>
    <dbReference type="NCBI Taxonomy" id="1051890"/>
    <lineage>
        <taxon>Eukaryota</taxon>
        <taxon>Fungi</taxon>
        <taxon>Dikarya</taxon>
        <taxon>Ascomycota</taxon>
        <taxon>Pezizomycotina</taxon>
        <taxon>Pezizomycetes</taxon>
        <taxon>Pezizales</taxon>
        <taxon>Pezizaceae</taxon>
        <taxon>Terfezia</taxon>
    </lineage>
</organism>
<dbReference type="Gene3D" id="3.10.129.10">
    <property type="entry name" value="Hotdog Thioesterase"/>
    <property type="match status" value="1"/>
</dbReference>
<keyword evidence="2" id="KW-0378">Hydrolase</keyword>